<dbReference type="GO" id="GO:0005298">
    <property type="term" value="F:proline:sodium symporter activity"/>
    <property type="evidence" value="ECO:0007669"/>
    <property type="project" value="UniProtKB-UniRule"/>
</dbReference>
<dbReference type="EMBL" id="FMYK01000003">
    <property type="protein sequence ID" value="SDC14252.1"/>
    <property type="molecule type" value="Genomic_DNA"/>
</dbReference>
<dbReference type="GO" id="GO:0015824">
    <property type="term" value="P:proline transport"/>
    <property type="evidence" value="ECO:0007669"/>
    <property type="project" value="UniProtKB-UniRule"/>
</dbReference>
<evidence type="ECO:0000313" key="17">
    <source>
        <dbReference type="EMBL" id="SDC14252.1"/>
    </source>
</evidence>
<evidence type="ECO:0000256" key="12">
    <source>
        <dbReference type="ARBA" id="ARBA00033708"/>
    </source>
</evidence>
<keyword evidence="8 16" id="KW-0915">Sodium</keyword>
<evidence type="ECO:0000256" key="8">
    <source>
        <dbReference type="ARBA" id="ARBA00023053"/>
    </source>
</evidence>
<feature type="transmembrane region" description="Helical" evidence="16">
    <location>
        <begin position="457"/>
        <end position="475"/>
    </location>
</feature>
<keyword evidence="4" id="KW-1003">Cell membrane</keyword>
<comment type="catalytic activity">
    <reaction evidence="12">
        <text>L-proline(in) + Na(+)(in) = L-proline(out) + Na(+)(out)</text>
        <dbReference type="Rhea" id="RHEA:28967"/>
        <dbReference type="ChEBI" id="CHEBI:29101"/>
        <dbReference type="ChEBI" id="CHEBI:60039"/>
    </reaction>
</comment>
<keyword evidence="6 16" id="KW-0769">Symport</keyword>
<dbReference type="Gene3D" id="1.20.1730.10">
    <property type="entry name" value="Sodium/glucose cotransporter"/>
    <property type="match status" value="1"/>
</dbReference>
<evidence type="ECO:0000256" key="14">
    <source>
        <dbReference type="ARBA" id="ARBA00082709"/>
    </source>
</evidence>
<evidence type="ECO:0000256" key="11">
    <source>
        <dbReference type="ARBA" id="ARBA00023201"/>
    </source>
</evidence>
<evidence type="ECO:0000256" key="2">
    <source>
        <dbReference type="ARBA" id="ARBA00006434"/>
    </source>
</evidence>
<dbReference type="CDD" id="cd11475">
    <property type="entry name" value="SLC5sbd_PutP"/>
    <property type="match status" value="1"/>
</dbReference>
<dbReference type="PANTHER" id="PTHR48086:SF3">
    <property type="entry name" value="SODIUM_PROLINE SYMPORTER"/>
    <property type="match status" value="1"/>
</dbReference>
<evidence type="ECO:0000313" key="18">
    <source>
        <dbReference type="Proteomes" id="UP000242317"/>
    </source>
</evidence>
<sequence>MNGLNPTVLTFILYIVLMIAIGVYAYRATKDYSDYILGGRSFGSLVTAFSAGASDMSGWLLMGLPGAIYLSGLSEAWIGIGLVIGAWLNWLLVAGRLRIQTEVQHNAMTLPDYFTHRFDDHRKILRVSSALIILIFFSIYCASGMVAGARLFESLFQMDYSTALWLSACATIIYVTIGGFLAISWTDTFQAGLMLFALLVTPLFAYLVITDNGGDVMHYVQAARPEAMDMIQNLSWIAIMSSMAWGLGYFGQPHILVRFMAADSVKTIPMARRIGMSWMIICLLGSVGIGFFGIAFFQANPTLAAPVTENSETVFLQLTQILFNPWVAGVILAAFLAAVMSTLSSQLLLCSTTITEDFYKVFIRKGASQNELIWVGRIMVVAIAVLAITMASDPESKVLGLVSYAWAGFGAAFGPLILLSLMWKRMTLSGAITGMIVGAVTVIVWKNYFATTGVYEIIPGFILSMLTIVVVSLCSKAPSPATLARFDEAERIYQQHS</sequence>
<evidence type="ECO:0000256" key="3">
    <source>
        <dbReference type="ARBA" id="ARBA00022448"/>
    </source>
</evidence>
<dbReference type="Pfam" id="PF00474">
    <property type="entry name" value="SSF"/>
    <property type="match status" value="1"/>
</dbReference>
<keyword evidence="16" id="KW-0997">Cell inner membrane</keyword>
<keyword evidence="11 16" id="KW-0739">Sodium transport</keyword>
<evidence type="ECO:0000256" key="16">
    <source>
        <dbReference type="RuleBase" id="RU366012"/>
    </source>
</evidence>
<dbReference type="InterPro" id="IPR038377">
    <property type="entry name" value="Na/Glc_symporter_sf"/>
</dbReference>
<keyword evidence="10 16" id="KW-0472">Membrane</keyword>
<dbReference type="GO" id="GO:0031402">
    <property type="term" value="F:sodium ion binding"/>
    <property type="evidence" value="ECO:0007669"/>
    <property type="project" value="UniProtKB-UniRule"/>
</dbReference>
<name>A0A1G6J5Y1_9GAMM</name>
<evidence type="ECO:0000256" key="15">
    <source>
        <dbReference type="RuleBase" id="RU362091"/>
    </source>
</evidence>
<evidence type="ECO:0000256" key="1">
    <source>
        <dbReference type="ARBA" id="ARBA00004651"/>
    </source>
</evidence>
<keyword evidence="3 16" id="KW-0813">Transport</keyword>
<feature type="transmembrane region" description="Helical" evidence="16">
    <location>
        <begin position="234"/>
        <end position="257"/>
    </location>
</feature>
<dbReference type="NCBIfam" id="TIGR02121">
    <property type="entry name" value="Na_Pro_sym"/>
    <property type="match status" value="1"/>
</dbReference>
<reference evidence="18" key="1">
    <citation type="submission" date="2016-09" db="EMBL/GenBank/DDBJ databases">
        <authorList>
            <person name="Varghese N."/>
            <person name="Submissions S."/>
        </authorList>
    </citation>
    <scope>NUCLEOTIDE SEQUENCE [LARGE SCALE GENOMIC DNA]</scope>
    <source>
        <strain evidence="18">ANC 3699</strain>
    </source>
</reference>
<proteinExistence type="inferred from homology"/>
<keyword evidence="5 16" id="KW-0812">Transmembrane</keyword>
<protein>
    <recommendedName>
        <fullName evidence="13 16">Sodium/proline symporter</fullName>
    </recommendedName>
    <alternativeName>
        <fullName evidence="14 16">Proline permease</fullName>
    </alternativeName>
</protein>
<feature type="transmembrane region" description="Helical" evidence="16">
    <location>
        <begin position="164"/>
        <end position="184"/>
    </location>
</feature>
<comment type="similarity">
    <text evidence="2 15">Belongs to the sodium:solute symporter (SSF) (TC 2.A.21) family.</text>
</comment>
<dbReference type="InterPro" id="IPR050277">
    <property type="entry name" value="Sodium:Solute_Symporter"/>
</dbReference>
<accession>A0A1G6J5Y1</accession>
<feature type="transmembrane region" description="Helical" evidence="16">
    <location>
        <begin position="191"/>
        <end position="209"/>
    </location>
</feature>
<dbReference type="RefSeq" id="WP_092618082.1">
    <property type="nucleotide sequence ID" value="NZ_FMYK01000003.1"/>
</dbReference>
<comment type="subcellular location">
    <subcellularLocation>
        <location evidence="16">Cell inner membrane</location>
        <topology evidence="16">Multi-pass membrane protein</topology>
    </subcellularLocation>
    <subcellularLocation>
        <location evidence="1">Cell membrane</location>
        <topology evidence="1">Multi-pass membrane protein</topology>
    </subcellularLocation>
</comment>
<feature type="transmembrane region" description="Helical" evidence="16">
    <location>
        <begin position="131"/>
        <end position="152"/>
    </location>
</feature>
<dbReference type="NCBIfam" id="TIGR00813">
    <property type="entry name" value="sss"/>
    <property type="match status" value="1"/>
</dbReference>
<evidence type="ECO:0000256" key="9">
    <source>
        <dbReference type="ARBA" id="ARBA00023065"/>
    </source>
</evidence>
<evidence type="ECO:0000256" key="13">
    <source>
        <dbReference type="ARBA" id="ARBA00067214"/>
    </source>
</evidence>
<dbReference type="AlphaFoldDB" id="A0A1G6J5Y1"/>
<dbReference type="PROSITE" id="PS00457">
    <property type="entry name" value="NA_SOLUT_SYMP_2"/>
    <property type="match status" value="1"/>
</dbReference>
<evidence type="ECO:0000256" key="7">
    <source>
        <dbReference type="ARBA" id="ARBA00022989"/>
    </source>
</evidence>
<evidence type="ECO:0000256" key="10">
    <source>
        <dbReference type="ARBA" id="ARBA00023136"/>
    </source>
</evidence>
<dbReference type="InterPro" id="IPR011851">
    <property type="entry name" value="Na/Pro_symporter"/>
</dbReference>
<dbReference type="InterPro" id="IPR001734">
    <property type="entry name" value="Na/solute_symporter"/>
</dbReference>
<dbReference type="GO" id="GO:0005886">
    <property type="term" value="C:plasma membrane"/>
    <property type="evidence" value="ECO:0007669"/>
    <property type="project" value="UniProtKB-SubCell"/>
</dbReference>
<feature type="transmembrane region" description="Helical" evidence="16">
    <location>
        <begin position="372"/>
        <end position="392"/>
    </location>
</feature>
<feature type="transmembrane region" description="Helical" evidence="16">
    <location>
        <begin position="398"/>
        <end position="419"/>
    </location>
</feature>
<organism evidence="17 18">
    <name type="scientific">Acinetobacter marinus</name>
    <dbReference type="NCBI Taxonomy" id="281375"/>
    <lineage>
        <taxon>Bacteria</taxon>
        <taxon>Pseudomonadati</taxon>
        <taxon>Pseudomonadota</taxon>
        <taxon>Gammaproteobacteria</taxon>
        <taxon>Moraxellales</taxon>
        <taxon>Moraxellaceae</taxon>
        <taxon>Acinetobacter</taxon>
    </lineage>
</organism>
<feature type="transmembrane region" description="Helical" evidence="16">
    <location>
        <begin position="46"/>
        <end position="70"/>
    </location>
</feature>
<gene>
    <name evidence="17" type="ORF">SAMN05421749_103254</name>
</gene>
<feature type="transmembrane region" description="Helical" evidence="16">
    <location>
        <begin position="76"/>
        <end position="94"/>
    </location>
</feature>
<dbReference type="Proteomes" id="UP000242317">
    <property type="component" value="Unassembled WGS sequence"/>
</dbReference>
<keyword evidence="16" id="KW-0029">Amino-acid transport</keyword>
<dbReference type="FunFam" id="1.20.1730.10:FF:000002">
    <property type="entry name" value="Sodium/proline symporter"/>
    <property type="match status" value="1"/>
</dbReference>
<dbReference type="OrthoDB" id="9789704at2"/>
<dbReference type="InterPro" id="IPR018212">
    <property type="entry name" value="Na/solute_symporter_CS"/>
</dbReference>
<keyword evidence="18" id="KW-1185">Reference proteome</keyword>
<evidence type="ECO:0000256" key="5">
    <source>
        <dbReference type="ARBA" id="ARBA00022692"/>
    </source>
</evidence>
<dbReference type="GO" id="GO:0015193">
    <property type="term" value="F:L-proline transmembrane transporter activity"/>
    <property type="evidence" value="ECO:0007669"/>
    <property type="project" value="TreeGrafter"/>
</dbReference>
<feature type="transmembrane region" description="Helical" evidence="16">
    <location>
        <begin position="6"/>
        <end position="26"/>
    </location>
</feature>
<evidence type="ECO:0000256" key="6">
    <source>
        <dbReference type="ARBA" id="ARBA00022847"/>
    </source>
</evidence>
<feature type="transmembrane region" description="Helical" evidence="16">
    <location>
        <begin position="278"/>
        <end position="297"/>
    </location>
</feature>
<feature type="transmembrane region" description="Helical" evidence="16">
    <location>
        <begin position="426"/>
        <end position="445"/>
    </location>
</feature>
<dbReference type="PANTHER" id="PTHR48086">
    <property type="entry name" value="SODIUM/PROLINE SYMPORTER-RELATED"/>
    <property type="match status" value="1"/>
</dbReference>
<evidence type="ECO:0000256" key="4">
    <source>
        <dbReference type="ARBA" id="ARBA00022475"/>
    </source>
</evidence>
<keyword evidence="9 16" id="KW-0406">Ion transport</keyword>
<dbReference type="PROSITE" id="PS50283">
    <property type="entry name" value="NA_SOLUT_SYMP_3"/>
    <property type="match status" value="1"/>
</dbReference>
<keyword evidence="7 16" id="KW-1133">Transmembrane helix</keyword>
<comment type="function">
    <text evidence="16">Catalyzes the sodium-dependent uptake of extracellular L-proline.</text>
</comment>